<gene>
    <name evidence="2" type="ORF">ACPOL_4646</name>
</gene>
<dbReference type="AlphaFoldDB" id="A0A2Z5G5T6"/>
<name>A0A2Z5G5T6_9BACT</name>
<evidence type="ECO:0000256" key="1">
    <source>
        <dbReference type="SAM" id="MobiDB-lite"/>
    </source>
</evidence>
<organism evidence="2 3">
    <name type="scientific">Acidisarcina polymorpha</name>
    <dbReference type="NCBI Taxonomy" id="2211140"/>
    <lineage>
        <taxon>Bacteria</taxon>
        <taxon>Pseudomonadati</taxon>
        <taxon>Acidobacteriota</taxon>
        <taxon>Terriglobia</taxon>
        <taxon>Terriglobales</taxon>
        <taxon>Acidobacteriaceae</taxon>
        <taxon>Acidisarcina</taxon>
    </lineage>
</organism>
<evidence type="ECO:0000313" key="2">
    <source>
        <dbReference type="EMBL" id="AXC13916.1"/>
    </source>
</evidence>
<dbReference type="Proteomes" id="UP000253606">
    <property type="component" value="Chromosome"/>
</dbReference>
<feature type="region of interest" description="Disordered" evidence="1">
    <location>
        <begin position="1"/>
        <end position="22"/>
    </location>
</feature>
<dbReference type="EMBL" id="CP030840">
    <property type="protein sequence ID" value="AXC13916.1"/>
    <property type="molecule type" value="Genomic_DNA"/>
</dbReference>
<keyword evidence="3" id="KW-1185">Reference proteome</keyword>
<accession>A0A2Z5G5T6</accession>
<sequence length="40" mass="4375">MLASQPMSEMAQGTDEKSAGRGRCSARFNLTLSKPYLQNV</sequence>
<dbReference type="KEGG" id="abas:ACPOL_4646"/>
<proteinExistence type="predicted"/>
<reference evidence="2 3" key="1">
    <citation type="journal article" date="2018" name="Front. Microbiol.">
        <title>Hydrolytic Capabilities as a Key to Environmental Success: Chitinolytic and Cellulolytic Acidobacteria From Acidic Sub-arctic Soils and Boreal Peatlands.</title>
        <authorList>
            <person name="Belova S.E."/>
            <person name="Ravin N.V."/>
            <person name="Pankratov T.A."/>
            <person name="Rakitin A.L."/>
            <person name="Ivanova A.A."/>
            <person name="Beletsky A.V."/>
            <person name="Mardanov A.V."/>
            <person name="Sinninghe Damste J.S."/>
            <person name="Dedysh S.N."/>
        </authorList>
    </citation>
    <scope>NUCLEOTIDE SEQUENCE [LARGE SCALE GENOMIC DNA]</scope>
    <source>
        <strain evidence="2 3">SBC82</strain>
    </source>
</reference>
<evidence type="ECO:0000313" key="3">
    <source>
        <dbReference type="Proteomes" id="UP000253606"/>
    </source>
</evidence>
<protein>
    <submittedName>
        <fullName evidence="2">Uncharacterized protein</fullName>
    </submittedName>
</protein>